<dbReference type="UniPathway" id="UPA00392"/>
<comment type="subcellular location">
    <subcellularLocation>
        <location evidence="5">Cytoplasm</location>
    </subcellularLocation>
</comment>
<evidence type="ECO:0000256" key="2">
    <source>
        <dbReference type="ARBA" id="ARBA00022679"/>
    </source>
</evidence>
<dbReference type="GO" id="GO:0008616">
    <property type="term" value="P:tRNA queuosine(34) biosynthetic process"/>
    <property type="evidence" value="ECO:0007669"/>
    <property type="project" value="UniProtKB-UniRule"/>
</dbReference>
<keyword evidence="6" id="KW-0328">Glycosyltransferase</keyword>
<dbReference type="SUPFAM" id="SSF111337">
    <property type="entry name" value="QueA-like"/>
    <property type="match status" value="1"/>
</dbReference>
<dbReference type="GO" id="GO:0051075">
    <property type="term" value="F:S-adenosylmethionine:tRNA ribosyltransferase-isomerase activity"/>
    <property type="evidence" value="ECO:0007669"/>
    <property type="project" value="UniProtKB-EC"/>
</dbReference>
<dbReference type="InterPro" id="IPR036100">
    <property type="entry name" value="QueA_sf"/>
</dbReference>
<evidence type="ECO:0000256" key="4">
    <source>
        <dbReference type="ARBA" id="ARBA00022785"/>
    </source>
</evidence>
<comment type="similarity">
    <text evidence="5">Belongs to the QueA family.</text>
</comment>
<name>A0A6J4UI46_9BACT</name>
<comment type="pathway">
    <text evidence="5">tRNA modification; tRNA-queuosine biosynthesis.</text>
</comment>
<dbReference type="GO" id="GO:0005737">
    <property type="term" value="C:cytoplasm"/>
    <property type="evidence" value="ECO:0007669"/>
    <property type="project" value="UniProtKB-SubCell"/>
</dbReference>
<keyword evidence="4 5" id="KW-0671">Queuosine biosynthesis</keyword>
<keyword evidence="2 5" id="KW-0808">Transferase</keyword>
<dbReference type="PANTHER" id="PTHR30307">
    <property type="entry name" value="S-ADENOSYLMETHIONINE:TRNA RIBOSYLTRANSFERASE-ISOMERASE"/>
    <property type="match status" value="1"/>
</dbReference>
<dbReference type="NCBIfam" id="TIGR00113">
    <property type="entry name" value="queA"/>
    <property type="match status" value="1"/>
</dbReference>
<keyword evidence="1 5" id="KW-0963">Cytoplasm</keyword>
<evidence type="ECO:0000256" key="1">
    <source>
        <dbReference type="ARBA" id="ARBA00022490"/>
    </source>
</evidence>
<dbReference type="Gene3D" id="3.40.1780.10">
    <property type="entry name" value="QueA-like"/>
    <property type="match status" value="1"/>
</dbReference>
<dbReference type="InterPro" id="IPR003699">
    <property type="entry name" value="QueA"/>
</dbReference>
<sequence length="356" mass="38588">MSEDAFSAYDYPLPPELIAQVPTEPRDAARLLVVDRASGGLADSSVAELARWLRAGDLMVVNNTRVIPARLRGRKRDTGAAVEVLLLNREGPLWRALARPAKKLRPGTVVEVDAAQDTGLAPASVIVEETSSGGEITVSSVDLDREGLEPYGALPLPPYIHGDPVDPGRYQTTYATIEGSAAAPTAGLHVTSGLRERLVRAGVGWAELTLHVGLDTFRTPTVDRLDDHRMHREYVRIPAATRDAIAKTRETGGRVVAVGTTSARSLESMGAGRLGGEPMGHDGRLGDLVGWTDLFIRPGHDWRVVDAMLTNFHVPQTTLMVMVSAFASVESIRTAYRHAIDQRYRFLSFGDAMLII</sequence>
<evidence type="ECO:0000313" key="6">
    <source>
        <dbReference type="EMBL" id="CAA9551467.1"/>
    </source>
</evidence>
<dbReference type="HAMAP" id="MF_00113">
    <property type="entry name" value="QueA"/>
    <property type="match status" value="1"/>
</dbReference>
<evidence type="ECO:0000256" key="3">
    <source>
        <dbReference type="ARBA" id="ARBA00022691"/>
    </source>
</evidence>
<dbReference type="InterPro" id="IPR042118">
    <property type="entry name" value="QueA_dom1"/>
</dbReference>
<gene>
    <name evidence="5" type="primary">queA</name>
    <name evidence="6" type="ORF">AVDCRST_MAG70-961</name>
</gene>
<organism evidence="6">
    <name type="scientific">uncultured Thermomicrobiales bacterium</name>
    <dbReference type="NCBI Taxonomy" id="1645740"/>
    <lineage>
        <taxon>Bacteria</taxon>
        <taxon>Pseudomonadati</taxon>
        <taxon>Thermomicrobiota</taxon>
        <taxon>Thermomicrobia</taxon>
        <taxon>Thermomicrobiales</taxon>
        <taxon>environmental samples</taxon>
    </lineage>
</organism>
<comment type="catalytic activity">
    <reaction evidence="5">
        <text>7-aminomethyl-7-carbaguanosine(34) in tRNA + S-adenosyl-L-methionine = epoxyqueuosine(34) in tRNA + adenine + L-methionine + 2 H(+)</text>
        <dbReference type="Rhea" id="RHEA:32155"/>
        <dbReference type="Rhea" id="RHEA-COMP:10342"/>
        <dbReference type="Rhea" id="RHEA-COMP:18582"/>
        <dbReference type="ChEBI" id="CHEBI:15378"/>
        <dbReference type="ChEBI" id="CHEBI:16708"/>
        <dbReference type="ChEBI" id="CHEBI:57844"/>
        <dbReference type="ChEBI" id="CHEBI:59789"/>
        <dbReference type="ChEBI" id="CHEBI:82833"/>
        <dbReference type="ChEBI" id="CHEBI:194443"/>
        <dbReference type="EC" id="2.4.99.17"/>
    </reaction>
</comment>
<keyword evidence="6" id="KW-0413">Isomerase</keyword>
<comment type="function">
    <text evidence="5">Transfers and isomerizes the ribose moiety from AdoMet to the 7-aminomethyl group of 7-deazaguanine (preQ1-tRNA) to give epoxyqueuosine (oQ-tRNA).</text>
</comment>
<comment type="subunit">
    <text evidence="5">Monomer.</text>
</comment>
<dbReference type="EMBL" id="CADCWH010000149">
    <property type="protein sequence ID" value="CAA9551467.1"/>
    <property type="molecule type" value="Genomic_DNA"/>
</dbReference>
<accession>A0A6J4UI46</accession>
<proteinExistence type="inferred from homology"/>
<dbReference type="InterPro" id="IPR042119">
    <property type="entry name" value="QueA_dom2"/>
</dbReference>
<dbReference type="NCBIfam" id="NF001140">
    <property type="entry name" value="PRK00147.1"/>
    <property type="match status" value="1"/>
</dbReference>
<keyword evidence="3 5" id="KW-0949">S-adenosyl-L-methionine</keyword>
<dbReference type="Gene3D" id="2.40.10.240">
    <property type="entry name" value="QueA-like"/>
    <property type="match status" value="1"/>
</dbReference>
<dbReference type="EC" id="2.4.99.17" evidence="5"/>
<protein>
    <recommendedName>
        <fullName evidence="5">S-adenosylmethionine:tRNA ribosyltransferase-isomerase</fullName>
        <ecNumber evidence="5">2.4.99.17</ecNumber>
    </recommendedName>
    <alternativeName>
        <fullName evidence="5">Queuosine biosynthesis protein QueA</fullName>
    </alternativeName>
</protein>
<dbReference type="AlphaFoldDB" id="A0A6J4UI46"/>
<reference evidence="6" key="1">
    <citation type="submission" date="2020-02" db="EMBL/GenBank/DDBJ databases">
        <authorList>
            <person name="Meier V. D."/>
        </authorList>
    </citation>
    <scope>NUCLEOTIDE SEQUENCE</scope>
    <source>
        <strain evidence="6">AVDCRST_MAG70</strain>
    </source>
</reference>
<evidence type="ECO:0000256" key="5">
    <source>
        <dbReference type="HAMAP-Rule" id="MF_00113"/>
    </source>
</evidence>
<dbReference type="PANTHER" id="PTHR30307:SF0">
    <property type="entry name" value="S-ADENOSYLMETHIONINE:TRNA RIBOSYLTRANSFERASE-ISOMERASE"/>
    <property type="match status" value="1"/>
</dbReference>
<dbReference type="Pfam" id="PF02547">
    <property type="entry name" value="Queuosine_synth"/>
    <property type="match status" value="1"/>
</dbReference>